<accession>A0AAN6AJ77</accession>
<gene>
    <name evidence="1" type="ORF">APD33_13500</name>
</gene>
<dbReference type="Proteomes" id="UP000051449">
    <property type="component" value="Unassembled WGS sequence"/>
</dbReference>
<dbReference type="Gene3D" id="3.40.1360.10">
    <property type="match status" value="1"/>
</dbReference>
<dbReference type="InterPro" id="IPR034154">
    <property type="entry name" value="TOPRIM_DnaG/twinkle"/>
</dbReference>
<sequence length="283" mass="32626">MKKLRLSIKDRLKLLRRAVIVAFMPNVRQVNVIWQEEVGDIKQHAFFVDGINPTDMTFLYFSYVAGNSDTFEDLTRRTKFLLNKIAVAYALYNKVSSKSIQYTPEPFRLVRKLNLHLLERNFDPDLYENIVLNHEEIVLTVYLHCLNGKLVGYQQYRPDCNDKRTNNPKLARYFTYKTPGNIAVWGLETLDYSRKRLYIVEGIFKASALHMLGHNAVALLTGSPSIDMLNWLRSLPFELYAIGDNDDTGKRLVRAVGNGTCFEKDVDEYSLEELESLLGSSQI</sequence>
<protein>
    <recommendedName>
        <fullName evidence="3">Toprim domain-containing protein</fullName>
    </recommendedName>
</protein>
<organism evidence="1 2">
    <name type="scientific">Acinetobacter baumannii</name>
    <dbReference type="NCBI Taxonomy" id="470"/>
    <lineage>
        <taxon>Bacteria</taxon>
        <taxon>Pseudomonadati</taxon>
        <taxon>Pseudomonadota</taxon>
        <taxon>Gammaproteobacteria</taxon>
        <taxon>Moraxellales</taxon>
        <taxon>Moraxellaceae</taxon>
        <taxon>Acinetobacter</taxon>
        <taxon>Acinetobacter calcoaceticus/baumannii complex</taxon>
    </lineage>
</organism>
<reference evidence="1 2" key="1">
    <citation type="submission" date="2015-10" db="EMBL/GenBank/DDBJ databases">
        <title>The utility of whole genome sequencing in characterizing Acinetobacter epidemiology and analyzing hospital outbreaks.</title>
        <authorList>
            <person name="Ozer E.A."/>
            <person name="Fitzpatrick M.A."/>
            <person name="Hauser A.R."/>
        </authorList>
    </citation>
    <scope>NUCLEOTIDE SEQUENCE [LARGE SCALE GENOMIC DNA]</scope>
    <source>
        <strain evidence="1 2">ABBL072</strain>
    </source>
</reference>
<comment type="caution">
    <text evidence="1">The sequence shown here is derived from an EMBL/GenBank/DDBJ whole genome shotgun (WGS) entry which is preliminary data.</text>
</comment>
<dbReference type="RefSeq" id="WP_000736215.1">
    <property type="nucleotide sequence ID" value="NZ_CP115638.1"/>
</dbReference>
<dbReference type="CDD" id="cd01029">
    <property type="entry name" value="TOPRIM_primases"/>
    <property type="match status" value="1"/>
</dbReference>
<evidence type="ECO:0000313" key="2">
    <source>
        <dbReference type="Proteomes" id="UP000051449"/>
    </source>
</evidence>
<dbReference type="AlphaFoldDB" id="A0AAN6AJ77"/>
<evidence type="ECO:0008006" key="3">
    <source>
        <dbReference type="Google" id="ProtNLM"/>
    </source>
</evidence>
<name>A0AAN6AJ77_ACIBA</name>
<proteinExistence type="predicted"/>
<evidence type="ECO:0000313" key="1">
    <source>
        <dbReference type="EMBL" id="KQE03625.1"/>
    </source>
</evidence>
<dbReference type="EMBL" id="LLGC01000179">
    <property type="protein sequence ID" value="KQE03625.1"/>
    <property type="molecule type" value="Genomic_DNA"/>
</dbReference>